<accession>A0A0V1F6B9</accession>
<name>A0A0V1F6B9_TRIPS</name>
<dbReference type="EMBL" id="JYDT01000209">
    <property type="protein sequence ID" value="KRY81718.1"/>
    <property type="molecule type" value="Genomic_DNA"/>
</dbReference>
<dbReference type="OrthoDB" id="8019190at2759"/>
<evidence type="ECO:0000313" key="3">
    <source>
        <dbReference type="Proteomes" id="UP000054995"/>
    </source>
</evidence>
<dbReference type="InterPro" id="IPR040676">
    <property type="entry name" value="DUF5641"/>
</dbReference>
<dbReference type="PANTHER" id="PTHR47331">
    <property type="entry name" value="PHD-TYPE DOMAIN-CONTAINING PROTEIN"/>
    <property type="match status" value="1"/>
</dbReference>
<comment type="caution">
    <text evidence="2">The sequence shown here is derived from an EMBL/GenBank/DDBJ whole genome shotgun (WGS) entry which is preliminary data.</text>
</comment>
<organism evidence="2 3">
    <name type="scientific">Trichinella pseudospiralis</name>
    <name type="common">Parasitic roundworm</name>
    <dbReference type="NCBI Taxonomy" id="6337"/>
    <lineage>
        <taxon>Eukaryota</taxon>
        <taxon>Metazoa</taxon>
        <taxon>Ecdysozoa</taxon>
        <taxon>Nematoda</taxon>
        <taxon>Enoplea</taxon>
        <taxon>Dorylaimia</taxon>
        <taxon>Trichinellida</taxon>
        <taxon>Trichinellidae</taxon>
        <taxon>Trichinella</taxon>
    </lineage>
</organism>
<proteinExistence type="predicted"/>
<dbReference type="AlphaFoldDB" id="A0A0V1F6B9"/>
<sequence>MEEYLVTLTSRGKWNKIGRQPEKGDLVFLVEDGVPRNRWKLGVITDPLMGSDGVTRSVKVRTARGLLTRPSRSLVLLEPASI</sequence>
<gene>
    <name evidence="2" type="ORF">T4D_6208</name>
</gene>
<evidence type="ECO:0000313" key="2">
    <source>
        <dbReference type="EMBL" id="KRY81718.1"/>
    </source>
</evidence>
<protein>
    <recommendedName>
        <fullName evidence="1">DUF5641 domain-containing protein</fullName>
    </recommendedName>
</protein>
<feature type="domain" description="DUF5641" evidence="1">
    <location>
        <begin position="2"/>
        <end position="77"/>
    </location>
</feature>
<reference evidence="2 3" key="1">
    <citation type="submission" date="2015-01" db="EMBL/GenBank/DDBJ databases">
        <title>Evolution of Trichinella species and genotypes.</title>
        <authorList>
            <person name="Korhonen P.K."/>
            <person name="Edoardo P."/>
            <person name="Giuseppe L.R."/>
            <person name="Gasser R.B."/>
        </authorList>
    </citation>
    <scope>NUCLEOTIDE SEQUENCE [LARGE SCALE GENOMIC DNA]</scope>
    <source>
        <strain evidence="2">ISS470</strain>
    </source>
</reference>
<dbReference type="Pfam" id="PF18701">
    <property type="entry name" value="DUF5641"/>
    <property type="match status" value="1"/>
</dbReference>
<dbReference type="PANTHER" id="PTHR47331:SF1">
    <property type="entry name" value="GAG-LIKE PROTEIN"/>
    <property type="match status" value="1"/>
</dbReference>
<dbReference type="Proteomes" id="UP000054995">
    <property type="component" value="Unassembled WGS sequence"/>
</dbReference>
<keyword evidence="3" id="KW-1185">Reference proteome</keyword>
<evidence type="ECO:0000259" key="1">
    <source>
        <dbReference type="Pfam" id="PF18701"/>
    </source>
</evidence>